<comment type="caution">
    <text evidence="2">The sequence shown here is derived from an EMBL/GenBank/DDBJ whole genome shotgun (WGS) entry which is preliminary data.</text>
</comment>
<dbReference type="InterPro" id="IPR016181">
    <property type="entry name" value="Acyl_CoA_acyltransferase"/>
</dbReference>
<name>A0ABW3QBC3_9BACT</name>
<dbReference type="GO" id="GO:0016746">
    <property type="term" value="F:acyltransferase activity"/>
    <property type="evidence" value="ECO:0007669"/>
    <property type="project" value="UniProtKB-KW"/>
</dbReference>
<dbReference type="EC" id="2.3.-.-" evidence="2"/>
<keyword evidence="3" id="KW-1185">Reference proteome</keyword>
<evidence type="ECO:0000259" key="1">
    <source>
        <dbReference type="PROSITE" id="PS51186"/>
    </source>
</evidence>
<accession>A0ABW3QBC3</accession>
<proteinExistence type="predicted"/>
<dbReference type="EMBL" id="JBHTLP010000001">
    <property type="protein sequence ID" value="MFD1139558.1"/>
    <property type="molecule type" value="Genomic_DNA"/>
</dbReference>
<sequence>MLYLVTDHTFFRQHNTMTFTFRNDRPDDFLAIVREVGQWLTDSGQELWQPNTLTAENLFDADTRDHSYVLYADDVPAATFILQWKDPLYFGDVPDNTAGFIHKLAIRRLFSGQNLFAPILEFCRSECRKRGIHEIQLETDATRPALMRFYERNGFSPTFQRPVEEFGQTFLCQYYVMRF</sequence>
<keyword evidence="2" id="KW-0808">Transferase</keyword>
<evidence type="ECO:0000313" key="3">
    <source>
        <dbReference type="Proteomes" id="UP001597116"/>
    </source>
</evidence>
<gene>
    <name evidence="2" type="ORF">ACFQ4C_00475</name>
</gene>
<dbReference type="SUPFAM" id="SSF55729">
    <property type="entry name" value="Acyl-CoA N-acyltransferases (Nat)"/>
    <property type="match status" value="1"/>
</dbReference>
<dbReference type="PROSITE" id="PS51186">
    <property type="entry name" value="GNAT"/>
    <property type="match status" value="1"/>
</dbReference>
<organism evidence="2 3">
    <name type="scientific">Larkinella insperata</name>
    <dbReference type="NCBI Taxonomy" id="332158"/>
    <lineage>
        <taxon>Bacteria</taxon>
        <taxon>Pseudomonadati</taxon>
        <taxon>Bacteroidota</taxon>
        <taxon>Cytophagia</taxon>
        <taxon>Cytophagales</taxon>
        <taxon>Spirosomataceae</taxon>
        <taxon>Larkinella</taxon>
    </lineage>
</organism>
<feature type="domain" description="N-acetyltransferase" evidence="1">
    <location>
        <begin position="19"/>
        <end position="179"/>
    </location>
</feature>
<dbReference type="Proteomes" id="UP001597116">
    <property type="component" value="Unassembled WGS sequence"/>
</dbReference>
<evidence type="ECO:0000313" key="2">
    <source>
        <dbReference type="EMBL" id="MFD1139558.1"/>
    </source>
</evidence>
<protein>
    <submittedName>
        <fullName evidence="2">GNAT family N-acetyltransferase</fullName>
        <ecNumber evidence="2">2.3.-.-</ecNumber>
    </submittedName>
</protein>
<dbReference type="Pfam" id="PF00583">
    <property type="entry name" value="Acetyltransf_1"/>
    <property type="match status" value="1"/>
</dbReference>
<dbReference type="InterPro" id="IPR000182">
    <property type="entry name" value="GNAT_dom"/>
</dbReference>
<dbReference type="Gene3D" id="3.40.630.30">
    <property type="match status" value="1"/>
</dbReference>
<keyword evidence="2" id="KW-0012">Acyltransferase</keyword>
<reference evidence="3" key="1">
    <citation type="journal article" date="2019" name="Int. J. Syst. Evol. Microbiol.">
        <title>The Global Catalogue of Microorganisms (GCM) 10K type strain sequencing project: providing services to taxonomists for standard genome sequencing and annotation.</title>
        <authorList>
            <consortium name="The Broad Institute Genomics Platform"/>
            <consortium name="The Broad Institute Genome Sequencing Center for Infectious Disease"/>
            <person name="Wu L."/>
            <person name="Ma J."/>
        </authorList>
    </citation>
    <scope>NUCLEOTIDE SEQUENCE [LARGE SCALE GENOMIC DNA]</scope>
    <source>
        <strain evidence="3">CCUG 55608</strain>
    </source>
</reference>